<organism evidence="2">
    <name type="scientific">Magnetospirillum gryphiswaldense</name>
    <dbReference type="NCBI Taxonomy" id="55518"/>
    <lineage>
        <taxon>Bacteria</taxon>
        <taxon>Pseudomonadati</taxon>
        <taxon>Pseudomonadota</taxon>
        <taxon>Alphaproteobacteria</taxon>
        <taxon>Rhodospirillales</taxon>
        <taxon>Rhodospirillaceae</taxon>
        <taxon>Magnetospirillum</taxon>
    </lineage>
</organism>
<accession>A4TTM4</accession>
<protein>
    <submittedName>
        <fullName evidence="2">Uncharacterized protein</fullName>
    </submittedName>
</protein>
<proteinExistence type="predicted"/>
<feature type="region of interest" description="Disordered" evidence="1">
    <location>
        <begin position="60"/>
        <end position="85"/>
    </location>
</feature>
<sequence length="85" mass="9740">MLVEDSTRAIRGGFEEIPDRRGEAPQFPAVRVRGSLRNGDPGIPIDVRYRFFWPEKRSFFRADRPGPNHPPPLGDRGLKPPTYRP</sequence>
<gene>
    <name evidence="2" type="ORF">MGR_3529</name>
</gene>
<dbReference type="AlphaFoldDB" id="A4TTM4"/>
<dbReference type="EMBL" id="CU459003">
    <property type="protein sequence ID" value="CAM73981.1"/>
    <property type="molecule type" value="Genomic_DNA"/>
</dbReference>
<evidence type="ECO:0000256" key="1">
    <source>
        <dbReference type="SAM" id="MobiDB-lite"/>
    </source>
</evidence>
<reference evidence="2" key="1">
    <citation type="journal article" date="2007" name="J. Bacteriol.">
        <title>Comparative genome analysis of four magnetotactic bacteria reveals a complex set of group-specific genes implicated in magnetosome biomineralization and function.</title>
        <authorList>
            <person name="Richter M."/>
            <person name="Kube M."/>
            <person name="Bazylinski D.A."/>
            <person name="Lombardot T."/>
            <person name="Gloeckner F.O."/>
            <person name="Reinhardt R."/>
            <person name="Schueler D."/>
        </authorList>
    </citation>
    <scope>NUCLEOTIDE SEQUENCE</scope>
    <source>
        <strain evidence="2">MSR-1</strain>
    </source>
</reference>
<name>A4TTM4_9PROT</name>
<evidence type="ECO:0000313" key="2">
    <source>
        <dbReference type="EMBL" id="CAM73981.1"/>
    </source>
</evidence>